<gene>
    <name evidence="3" type="ORF">ALC60_00835</name>
</gene>
<evidence type="ECO:0000313" key="3">
    <source>
        <dbReference type="EMBL" id="KYQ60427.1"/>
    </source>
</evidence>
<dbReference type="AlphaFoldDB" id="A0A151XJB4"/>
<evidence type="ECO:0000256" key="2">
    <source>
        <dbReference type="ARBA" id="ARBA00022842"/>
    </source>
</evidence>
<evidence type="ECO:0000313" key="4">
    <source>
        <dbReference type="Proteomes" id="UP000075809"/>
    </source>
</evidence>
<dbReference type="Pfam" id="PF00348">
    <property type="entry name" value="polyprenyl_synt"/>
    <property type="match status" value="2"/>
</dbReference>
<protein>
    <submittedName>
        <fullName evidence="3">Geranylgeranyl pyrophosphate synthase</fullName>
    </submittedName>
</protein>
<dbReference type="Gene3D" id="1.10.600.10">
    <property type="entry name" value="Farnesyl Diphosphate Synthase"/>
    <property type="match status" value="2"/>
</dbReference>
<dbReference type="GO" id="GO:0042811">
    <property type="term" value="P:pheromone biosynthetic process"/>
    <property type="evidence" value="ECO:0007669"/>
    <property type="project" value="UniProtKB-ARBA"/>
</dbReference>
<dbReference type="GO" id="GO:0008299">
    <property type="term" value="P:isoprenoid biosynthetic process"/>
    <property type="evidence" value="ECO:0007669"/>
    <property type="project" value="InterPro"/>
</dbReference>
<dbReference type="EMBL" id="KQ982080">
    <property type="protein sequence ID" value="KYQ60427.1"/>
    <property type="molecule type" value="Genomic_DNA"/>
</dbReference>
<dbReference type="InterPro" id="IPR008949">
    <property type="entry name" value="Isoprenoid_synthase_dom_sf"/>
</dbReference>
<dbReference type="STRING" id="64791.A0A151XJB4"/>
<dbReference type="SUPFAM" id="SSF48576">
    <property type="entry name" value="Terpenoid synthases"/>
    <property type="match status" value="2"/>
</dbReference>
<accession>A0A151XJB4</accession>
<dbReference type="Proteomes" id="UP000075809">
    <property type="component" value="Unassembled WGS sequence"/>
</dbReference>
<dbReference type="GO" id="GO:0004659">
    <property type="term" value="F:prenyltransferase activity"/>
    <property type="evidence" value="ECO:0007669"/>
    <property type="project" value="InterPro"/>
</dbReference>
<organism evidence="3 4">
    <name type="scientific">Mycetomoellerius zeteki</name>
    <dbReference type="NCBI Taxonomy" id="64791"/>
    <lineage>
        <taxon>Eukaryota</taxon>
        <taxon>Metazoa</taxon>
        <taxon>Ecdysozoa</taxon>
        <taxon>Arthropoda</taxon>
        <taxon>Hexapoda</taxon>
        <taxon>Insecta</taxon>
        <taxon>Pterygota</taxon>
        <taxon>Neoptera</taxon>
        <taxon>Endopterygota</taxon>
        <taxon>Hymenoptera</taxon>
        <taxon>Apocrita</taxon>
        <taxon>Aculeata</taxon>
        <taxon>Formicoidea</taxon>
        <taxon>Formicidae</taxon>
        <taxon>Myrmicinae</taxon>
        <taxon>Mycetomoellerius</taxon>
    </lineage>
</organism>
<dbReference type="GO" id="GO:0046872">
    <property type="term" value="F:metal ion binding"/>
    <property type="evidence" value="ECO:0007669"/>
    <property type="project" value="UniProtKB-KW"/>
</dbReference>
<dbReference type="PANTHER" id="PTHR12001">
    <property type="entry name" value="GERANYLGERANYL PYROPHOSPHATE SYNTHASE"/>
    <property type="match status" value="1"/>
</dbReference>
<sequence>MTDMKKIVPFYYSISGNMEEDKKLLEPAEYSLQCNDIHPYRRLTSIFNYWFKISPDKFQQIDEVMQMAYNVGTLLFCVHNFYRFIMFLFFDKFDDIQDEAIMRNGFPVTHSIYGLHYSINAANYLELIAYQKLINLHPMVIIKIVIEQFMEYYKGQGMDLYWKENFICPTEKDYHSLALRKSAWLIELVVKLMKLFSTYEEDVLSLASTLGLYRQIHDDYCNLRHDEDTNENSYCDDLTEGKMSFLIIHALKNNPDDKKLINILKQRSKNIEVKRYCVKILESYGSFKYAKDVLDELDILLEPIKYSLQSSDAHPYKRITSIFNYWLKLSPDKFQQIDEIMQMVFNVCIIFIKFLFFDRFDDIQDEAIMRIGFPVTHSVYGLYYSINAANYLELIAYQKLINLHPMVIIKIVIEQFMEYFKGQGMDFYWKENFICPTEKDYHSLALRKSAWIIELVVKLMKLFSTYEEDVLSLASTLGLYRQIHDDYCNLRHDEDTNENSYCDDLTEGKMSFLIIHALKNNPDDKKLINILKQRSKNIEVKRYCVKILESYGSFKYAKDVLDELDKKMRTEIDRLGGNPTFVKFLDELKNKMLKTRI</sequence>
<dbReference type="InterPro" id="IPR000092">
    <property type="entry name" value="Polyprenyl_synt"/>
</dbReference>
<reference evidence="3 4" key="1">
    <citation type="submission" date="2015-09" db="EMBL/GenBank/DDBJ databases">
        <title>Trachymyrmex zeteki WGS genome.</title>
        <authorList>
            <person name="Nygaard S."/>
            <person name="Hu H."/>
            <person name="Boomsma J."/>
            <person name="Zhang G."/>
        </authorList>
    </citation>
    <scope>NUCLEOTIDE SEQUENCE [LARGE SCALE GENOMIC DNA]</scope>
    <source>
        <strain evidence="3">Tzet28-1</strain>
        <tissue evidence="3">Whole body</tissue>
    </source>
</reference>
<keyword evidence="2" id="KW-0460">Magnesium</keyword>
<keyword evidence="1" id="KW-0479">Metal-binding</keyword>
<keyword evidence="4" id="KW-1185">Reference proteome</keyword>
<dbReference type="PANTHER" id="PTHR12001:SF44">
    <property type="entry name" value="GERANYLGERANYL PYROPHOSPHATE SYNTHASE"/>
    <property type="match status" value="1"/>
</dbReference>
<dbReference type="CDD" id="cd00867">
    <property type="entry name" value="Trans_IPPS"/>
    <property type="match status" value="2"/>
</dbReference>
<proteinExistence type="predicted"/>
<name>A0A151XJB4_9HYME</name>
<evidence type="ECO:0000256" key="1">
    <source>
        <dbReference type="ARBA" id="ARBA00022723"/>
    </source>
</evidence>